<keyword evidence="2" id="KW-0808">Transferase</keyword>
<evidence type="ECO:0000259" key="1">
    <source>
        <dbReference type="PROSITE" id="PS51733"/>
    </source>
</evidence>
<dbReference type="EC" id="2.3.1.181" evidence="2"/>
<dbReference type="PANTHER" id="PTHR10993:SF7">
    <property type="entry name" value="LIPOYLTRANSFERASE 2, MITOCHONDRIAL-RELATED"/>
    <property type="match status" value="1"/>
</dbReference>
<sequence length="301" mass="33532">MPACGGSFSELRPRLIASLLLISRPPTKTSQRRLLRYIERVEISEFQSSDLLRQQPTVIDFHHMGIVDFDQCIDLQKRLVYESGGRNDGHITCLLCEHPPLISIGRAGSRRHIRLTTQEMRHRQLEMRWIGRGGACVAHTPGQLAVYPIVPLKHYGWSVGDYLQRLQNGLLDTAREFEVPSYKRPGRFGLWGRSGMLAAIGVAVQNWITSHGAFLNVTCGPHSQVGVESNPAELACPGDLATMSSLLEETETCPTIGEVARSVAYHLAQRFGAAQAVWHSSHPLFPEVVKHSRDRTRQAAS</sequence>
<dbReference type="GO" id="GO:0033819">
    <property type="term" value="F:lipoyl(octanoyl) transferase activity"/>
    <property type="evidence" value="ECO:0007669"/>
    <property type="project" value="UniProtKB-EC"/>
</dbReference>
<proteinExistence type="predicted"/>
<organism evidence="2 3">
    <name type="scientific">Bremerella alba</name>
    <dbReference type="NCBI Taxonomy" id="980252"/>
    <lineage>
        <taxon>Bacteria</taxon>
        <taxon>Pseudomonadati</taxon>
        <taxon>Planctomycetota</taxon>
        <taxon>Planctomycetia</taxon>
        <taxon>Pirellulales</taxon>
        <taxon>Pirellulaceae</taxon>
        <taxon>Bremerella</taxon>
    </lineage>
</organism>
<dbReference type="PROSITE" id="PS51733">
    <property type="entry name" value="BPL_LPL_CATALYTIC"/>
    <property type="match status" value="1"/>
</dbReference>
<evidence type="ECO:0000313" key="3">
    <source>
        <dbReference type="Proteomes" id="UP000551616"/>
    </source>
</evidence>
<dbReference type="PANTHER" id="PTHR10993">
    <property type="entry name" value="OCTANOYLTRANSFERASE"/>
    <property type="match status" value="1"/>
</dbReference>
<dbReference type="Pfam" id="PF21948">
    <property type="entry name" value="LplA-B_cat"/>
    <property type="match status" value="1"/>
</dbReference>
<feature type="domain" description="BPL/LPL catalytic" evidence="1">
    <location>
        <begin position="87"/>
        <end position="275"/>
    </location>
</feature>
<dbReference type="SUPFAM" id="SSF55681">
    <property type="entry name" value="Class II aaRS and biotin synthetases"/>
    <property type="match status" value="1"/>
</dbReference>
<dbReference type="InterPro" id="IPR045864">
    <property type="entry name" value="aa-tRNA-synth_II/BPL/LPL"/>
</dbReference>
<dbReference type="Gene3D" id="3.30.930.10">
    <property type="entry name" value="Bira Bifunctional Protein, Domain 2"/>
    <property type="match status" value="1"/>
</dbReference>
<gene>
    <name evidence="2" type="primary">lipB</name>
    <name evidence="2" type="ORF">HOV93_14760</name>
</gene>
<name>A0A7V8V3K9_9BACT</name>
<protein>
    <submittedName>
        <fullName evidence="2">Octanoyltransferase</fullName>
        <ecNumber evidence="2">2.3.1.181</ecNumber>
    </submittedName>
</protein>
<dbReference type="EMBL" id="JABRWO010000003">
    <property type="protein sequence ID" value="MBA2114319.1"/>
    <property type="molecule type" value="Genomic_DNA"/>
</dbReference>
<keyword evidence="3" id="KW-1185">Reference proteome</keyword>
<dbReference type="AlphaFoldDB" id="A0A7V8V3K9"/>
<evidence type="ECO:0000313" key="2">
    <source>
        <dbReference type="EMBL" id="MBA2114319.1"/>
    </source>
</evidence>
<accession>A0A7V8V3K9</accession>
<keyword evidence="2" id="KW-0012">Acyltransferase</keyword>
<dbReference type="InterPro" id="IPR004143">
    <property type="entry name" value="BPL_LPL_catalytic"/>
</dbReference>
<comment type="caution">
    <text evidence="2">The sequence shown here is derived from an EMBL/GenBank/DDBJ whole genome shotgun (WGS) entry which is preliminary data.</text>
</comment>
<dbReference type="GO" id="GO:0009249">
    <property type="term" value="P:protein lipoylation"/>
    <property type="evidence" value="ECO:0007669"/>
    <property type="project" value="TreeGrafter"/>
</dbReference>
<reference evidence="2 3" key="1">
    <citation type="submission" date="2020-05" db="EMBL/GenBank/DDBJ databases">
        <title>Bremerella alba sp. nov., a novel planctomycete isolated from the surface of the macroalga Fucus spiralis.</title>
        <authorList>
            <person name="Godinho O."/>
            <person name="Botelho R."/>
            <person name="Albuquerque L."/>
            <person name="Wiegand S."/>
            <person name="Da Costa M.S."/>
            <person name="Lobo-Da-Cunha A."/>
            <person name="Jogler C."/>
            <person name="Lage O.M."/>
        </authorList>
    </citation>
    <scope>NUCLEOTIDE SEQUENCE [LARGE SCALE GENOMIC DNA]</scope>
    <source>
        <strain evidence="2 3">FF15</strain>
    </source>
</reference>
<dbReference type="Proteomes" id="UP000551616">
    <property type="component" value="Unassembled WGS sequence"/>
</dbReference>